<dbReference type="Gene3D" id="3.90.550.10">
    <property type="entry name" value="Spore Coat Polysaccharide Biosynthesis Protein SpsA, Chain A"/>
    <property type="match status" value="1"/>
</dbReference>
<dbReference type="PANTHER" id="PTHR48410:SF1">
    <property type="entry name" value="GLYCOSYLINOSITOL PHOSPHORYLCERAMIDE MANNOSYL TRANSFERASE 1"/>
    <property type="match status" value="1"/>
</dbReference>
<gene>
    <name evidence="6" type="ORF">EJB05_41058</name>
</gene>
<accession>A0A5J9T8N5</accession>
<sequence length="384" mass="43589">MPRMTKLLLRLQAAATAADRRHGIGFGYGPGRRHPLPPSQRVRRGSREQICGLLRALPPPPRGRRHRARPRALAPPPRPRRRVRRRRLDTVRSTRPTNQPHRARPPPTTPLGDWSPTCSHSSVLSLLSSGFAVVINTWKRHALLRRSVAHYAGCAGVDAVHVVWSEPRAPPESLRRSIFNSTRRGNVRFVINQGDSLNNRFRPIRGLATDAVFSVDDDLIVPCSTLRFAYSVWRSAPTAMVGFVPRMHWLADPRSDTKEYRYGSWWSVWWTGTYSMVLSKASFFHRKYLDLYTNRMPPFIREYVNENRNCEDIAMSFLVANVTGAPPIWVQGRIYEIGSSGISSLKGHSLQRSRCLNAFAAMYGHMPLVATTVKAVDSRGSWLW</sequence>
<dbReference type="InterPro" id="IPR029044">
    <property type="entry name" value="Nucleotide-diphossugar_trans"/>
</dbReference>
<dbReference type="SUPFAM" id="SSF53448">
    <property type="entry name" value="Nucleotide-diphospho-sugar transferases"/>
    <property type="match status" value="1"/>
</dbReference>
<comment type="similarity">
    <text evidence="1">Belongs to the glycosyltransferase 64 family.</text>
</comment>
<reference evidence="6 7" key="1">
    <citation type="journal article" date="2019" name="Sci. Rep.">
        <title>A high-quality genome of Eragrostis curvula grass provides insights into Poaceae evolution and supports new strategies to enhance forage quality.</title>
        <authorList>
            <person name="Carballo J."/>
            <person name="Santos B.A.C.M."/>
            <person name="Zappacosta D."/>
            <person name="Garbus I."/>
            <person name="Selva J.P."/>
            <person name="Gallo C.A."/>
            <person name="Diaz A."/>
            <person name="Albertini E."/>
            <person name="Caccamo M."/>
            <person name="Echenique V."/>
        </authorList>
    </citation>
    <scope>NUCLEOTIDE SEQUENCE [LARGE SCALE GENOMIC DNA]</scope>
    <source>
        <strain evidence="7">cv. Victoria</strain>
        <tissue evidence="6">Leaf</tissue>
    </source>
</reference>
<evidence type="ECO:0000256" key="2">
    <source>
        <dbReference type="ARBA" id="ARBA00022679"/>
    </source>
</evidence>
<evidence type="ECO:0000256" key="1">
    <source>
        <dbReference type="ARBA" id="ARBA00008700"/>
    </source>
</evidence>
<dbReference type="InterPro" id="IPR015338">
    <property type="entry name" value="GT64_dom"/>
</dbReference>
<dbReference type="EMBL" id="RWGY01000039">
    <property type="protein sequence ID" value="TVU07693.1"/>
    <property type="molecule type" value="Genomic_DNA"/>
</dbReference>
<feature type="region of interest" description="Disordered" evidence="4">
    <location>
        <begin position="22"/>
        <end position="115"/>
    </location>
</feature>
<organism evidence="6 7">
    <name type="scientific">Eragrostis curvula</name>
    <name type="common">weeping love grass</name>
    <dbReference type="NCBI Taxonomy" id="38414"/>
    <lineage>
        <taxon>Eukaryota</taxon>
        <taxon>Viridiplantae</taxon>
        <taxon>Streptophyta</taxon>
        <taxon>Embryophyta</taxon>
        <taxon>Tracheophyta</taxon>
        <taxon>Spermatophyta</taxon>
        <taxon>Magnoliopsida</taxon>
        <taxon>Liliopsida</taxon>
        <taxon>Poales</taxon>
        <taxon>Poaceae</taxon>
        <taxon>PACMAD clade</taxon>
        <taxon>Chloridoideae</taxon>
        <taxon>Eragrostideae</taxon>
        <taxon>Eragrostidinae</taxon>
        <taxon>Eragrostis</taxon>
    </lineage>
</organism>
<keyword evidence="7" id="KW-1185">Reference proteome</keyword>
<dbReference type="InterPro" id="IPR053318">
    <property type="entry name" value="GT64"/>
</dbReference>
<proteinExistence type="inferred from homology"/>
<evidence type="ECO:0000256" key="4">
    <source>
        <dbReference type="SAM" id="MobiDB-lite"/>
    </source>
</evidence>
<dbReference type="Pfam" id="PF09258">
    <property type="entry name" value="Glyco_transf_64"/>
    <property type="match status" value="1"/>
</dbReference>
<dbReference type="OrthoDB" id="5954868at2759"/>
<dbReference type="GO" id="GO:0016757">
    <property type="term" value="F:glycosyltransferase activity"/>
    <property type="evidence" value="ECO:0007669"/>
    <property type="project" value="InterPro"/>
</dbReference>
<evidence type="ECO:0000313" key="7">
    <source>
        <dbReference type="Proteomes" id="UP000324897"/>
    </source>
</evidence>
<feature type="compositionally biased region" description="Polar residues" evidence="4">
    <location>
        <begin position="91"/>
        <end position="100"/>
    </location>
</feature>
<evidence type="ECO:0000313" key="6">
    <source>
        <dbReference type="EMBL" id="TVU07693.1"/>
    </source>
</evidence>
<comment type="caution">
    <text evidence="6">The sequence shown here is derived from an EMBL/GenBank/DDBJ whole genome shotgun (WGS) entry which is preliminary data.</text>
</comment>
<evidence type="ECO:0000259" key="5">
    <source>
        <dbReference type="Pfam" id="PF09258"/>
    </source>
</evidence>
<evidence type="ECO:0000256" key="3">
    <source>
        <dbReference type="ARBA" id="ARBA00023157"/>
    </source>
</evidence>
<keyword evidence="3" id="KW-1015">Disulfide bond</keyword>
<dbReference type="PANTHER" id="PTHR48410">
    <property type="entry name" value="GLYCOSYLINOSITOL PHOSPHORYLCERAMIDE MANNOSYL TRANSFERASE 1"/>
    <property type="match status" value="1"/>
</dbReference>
<keyword evidence="2" id="KW-0808">Transferase</keyword>
<dbReference type="Gramene" id="TVU07693">
    <property type="protein sequence ID" value="TVU07693"/>
    <property type="gene ID" value="EJB05_41058"/>
</dbReference>
<feature type="non-terminal residue" evidence="6">
    <location>
        <position position="1"/>
    </location>
</feature>
<dbReference type="Proteomes" id="UP000324897">
    <property type="component" value="Chromosome 3"/>
</dbReference>
<feature type="domain" description="Glycosyl transferase 64" evidence="5">
    <location>
        <begin position="131"/>
        <end position="375"/>
    </location>
</feature>
<protein>
    <recommendedName>
        <fullName evidence="5">Glycosyl transferase 64 domain-containing protein</fullName>
    </recommendedName>
</protein>
<dbReference type="GO" id="GO:0016020">
    <property type="term" value="C:membrane"/>
    <property type="evidence" value="ECO:0007669"/>
    <property type="project" value="InterPro"/>
</dbReference>
<feature type="compositionally biased region" description="Basic residues" evidence="4">
    <location>
        <begin position="78"/>
        <end position="87"/>
    </location>
</feature>
<dbReference type="AlphaFoldDB" id="A0A5J9T8N5"/>
<name>A0A5J9T8N5_9POAL</name>